<dbReference type="Proteomes" id="UP000620262">
    <property type="component" value="Unassembled WGS sequence"/>
</dbReference>
<dbReference type="EMBL" id="JADBEC010000002">
    <property type="protein sequence ID" value="MBE1508260.1"/>
    <property type="molecule type" value="Genomic_DNA"/>
</dbReference>
<evidence type="ECO:0000313" key="1">
    <source>
        <dbReference type="EMBL" id="MBE1508260.1"/>
    </source>
</evidence>
<sequence length="189" mass="21193">MTRASAGRIKRRQETDSLSWVATRIERARNSKRKLPPDKLARGMVTGAWKEALRRTHQCFGRSIDRFFRLEVSPEGSDLASINLSSVPYQVNVSIGMPTFLDKITRLLAARSAPFSDGQVPGQHGPDVTVPYDESVLRMNRAFFGTRRHGAPPCFKILRLMSIRQSCRNAGHGSRDLFDLPRVLTRASG</sequence>
<comment type="caution">
    <text evidence="1">The sequence shown here is derived from an EMBL/GenBank/DDBJ whole genome shotgun (WGS) entry which is preliminary data.</text>
</comment>
<evidence type="ECO:0000313" key="2">
    <source>
        <dbReference type="Proteomes" id="UP000620262"/>
    </source>
</evidence>
<proteinExistence type="predicted"/>
<accession>A0ABR9IYG3</accession>
<gene>
    <name evidence="1" type="ORF">H4W29_005505</name>
</gene>
<reference evidence="1 2" key="1">
    <citation type="submission" date="2020-10" db="EMBL/GenBank/DDBJ databases">
        <title>Sequencing the genomes of 1000 actinobacteria strains.</title>
        <authorList>
            <person name="Klenk H.-P."/>
        </authorList>
    </citation>
    <scope>NUCLEOTIDE SEQUENCE [LARGE SCALE GENOMIC DNA]</scope>
    <source>
        <strain evidence="1 2">DSM 7307</strain>
    </source>
</reference>
<protein>
    <submittedName>
        <fullName evidence="1">Uncharacterized protein</fullName>
    </submittedName>
</protein>
<organism evidence="1 2">
    <name type="scientific">Rhizobium viscosum</name>
    <name type="common">Arthrobacter viscosus</name>
    <dbReference type="NCBI Taxonomy" id="1673"/>
    <lineage>
        <taxon>Bacteria</taxon>
        <taxon>Pseudomonadati</taxon>
        <taxon>Pseudomonadota</taxon>
        <taxon>Alphaproteobacteria</taxon>
        <taxon>Hyphomicrobiales</taxon>
        <taxon>Rhizobiaceae</taxon>
        <taxon>Rhizobium/Agrobacterium group</taxon>
        <taxon>Rhizobium</taxon>
    </lineage>
</organism>
<name>A0ABR9IYG3_RHIVS</name>
<keyword evidence="2" id="KW-1185">Reference proteome</keyword>